<evidence type="ECO:0000313" key="2">
    <source>
        <dbReference type="EMBL" id="MFC5021910.1"/>
    </source>
</evidence>
<keyword evidence="3" id="KW-1185">Reference proteome</keyword>
<gene>
    <name evidence="2" type="ORF">ACFPM3_07145</name>
</gene>
<feature type="region of interest" description="Disordered" evidence="1">
    <location>
        <begin position="39"/>
        <end position="113"/>
    </location>
</feature>
<organism evidence="2 3">
    <name type="scientific">Streptomyces coeruleoprunus</name>
    <dbReference type="NCBI Taxonomy" id="285563"/>
    <lineage>
        <taxon>Bacteria</taxon>
        <taxon>Bacillati</taxon>
        <taxon>Actinomycetota</taxon>
        <taxon>Actinomycetes</taxon>
        <taxon>Kitasatosporales</taxon>
        <taxon>Streptomycetaceae</taxon>
        <taxon>Streptomyces</taxon>
    </lineage>
</organism>
<protein>
    <submittedName>
        <fullName evidence="2">Uncharacterized protein</fullName>
    </submittedName>
</protein>
<evidence type="ECO:0000256" key="1">
    <source>
        <dbReference type="SAM" id="MobiDB-lite"/>
    </source>
</evidence>
<comment type="caution">
    <text evidence="2">The sequence shown here is derived from an EMBL/GenBank/DDBJ whole genome shotgun (WGS) entry which is preliminary data.</text>
</comment>
<sequence length="124" mass="12563">MPELQPRPAAPGRRAPRVAVLAAVLLALAALLGATAGGAAAYGGAEPRPAASTVPDPAGEGQHEQTDAESAAPAANRAGRRHPRAVRPVAAPPGPRPDRLTPARRATCGPPPTIRSVRCVVLRC</sequence>
<accession>A0ABV9XCM2</accession>
<dbReference type="Proteomes" id="UP001595829">
    <property type="component" value="Unassembled WGS sequence"/>
</dbReference>
<reference evidence="3" key="1">
    <citation type="journal article" date="2019" name="Int. J. Syst. Evol. Microbiol.">
        <title>The Global Catalogue of Microorganisms (GCM) 10K type strain sequencing project: providing services to taxonomists for standard genome sequencing and annotation.</title>
        <authorList>
            <consortium name="The Broad Institute Genomics Platform"/>
            <consortium name="The Broad Institute Genome Sequencing Center for Infectious Disease"/>
            <person name="Wu L."/>
            <person name="Ma J."/>
        </authorList>
    </citation>
    <scope>NUCLEOTIDE SEQUENCE [LARGE SCALE GENOMIC DNA]</scope>
    <source>
        <strain evidence="3">CGMCC 4.1648</strain>
    </source>
</reference>
<feature type="compositionally biased region" description="Low complexity" evidence="1">
    <location>
        <begin position="39"/>
        <end position="51"/>
    </location>
</feature>
<name>A0ABV9XCM2_9ACTN</name>
<dbReference type="RefSeq" id="WP_345687341.1">
    <property type="nucleotide sequence ID" value="NZ_BAABIT010000001.1"/>
</dbReference>
<evidence type="ECO:0000313" key="3">
    <source>
        <dbReference type="Proteomes" id="UP001595829"/>
    </source>
</evidence>
<dbReference type="EMBL" id="JBHSJD010000005">
    <property type="protein sequence ID" value="MFC5021910.1"/>
    <property type="molecule type" value="Genomic_DNA"/>
</dbReference>
<proteinExistence type="predicted"/>